<dbReference type="InterPro" id="IPR032675">
    <property type="entry name" value="LRR_dom_sf"/>
</dbReference>
<protein>
    <recommendedName>
        <fullName evidence="1">FBD domain-containing protein</fullName>
    </recommendedName>
</protein>
<dbReference type="Gene3D" id="3.80.10.10">
    <property type="entry name" value="Ribonuclease Inhibitor"/>
    <property type="match status" value="1"/>
</dbReference>
<dbReference type="SMART" id="SM00579">
    <property type="entry name" value="FBD"/>
    <property type="match status" value="1"/>
</dbReference>
<evidence type="ECO:0000313" key="3">
    <source>
        <dbReference type="Proteomes" id="UP000266723"/>
    </source>
</evidence>
<dbReference type="InterPro" id="IPR006566">
    <property type="entry name" value="FBD"/>
</dbReference>
<proteinExistence type="predicted"/>
<dbReference type="SUPFAM" id="SSF81383">
    <property type="entry name" value="F-box domain"/>
    <property type="match status" value="1"/>
</dbReference>
<accession>A0ABQ7EJU9</accession>
<dbReference type="PANTHER" id="PTHR31900:SF34">
    <property type="entry name" value="EMB|CAB62440.1-RELATED"/>
    <property type="match status" value="1"/>
</dbReference>
<organism evidence="2 3">
    <name type="scientific">Brassica cretica</name>
    <name type="common">Mustard</name>
    <dbReference type="NCBI Taxonomy" id="69181"/>
    <lineage>
        <taxon>Eukaryota</taxon>
        <taxon>Viridiplantae</taxon>
        <taxon>Streptophyta</taxon>
        <taxon>Embryophyta</taxon>
        <taxon>Tracheophyta</taxon>
        <taxon>Spermatophyta</taxon>
        <taxon>Magnoliopsida</taxon>
        <taxon>eudicotyledons</taxon>
        <taxon>Gunneridae</taxon>
        <taxon>Pentapetalae</taxon>
        <taxon>rosids</taxon>
        <taxon>malvids</taxon>
        <taxon>Brassicales</taxon>
        <taxon>Brassicaceae</taxon>
        <taxon>Brassiceae</taxon>
        <taxon>Brassica</taxon>
    </lineage>
</organism>
<dbReference type="InterPro" id="IPR050232">
    <property type="entry name" value="FBL13/AtMIF1-like"/>
</dbReference>
<feature type="domain" description="FBD" evidence="1">
    <location>
        <begin position="242"/>
        <end position="314"/>
    </location>
</feature>
<comment type="caution">
    <text evidence="2">The sequence shown here is derived from an EMBL/GenBank/DDBJ whole genome shotgun (WGS) entry which is preliminary data.</text>
</comment>
<dbReference type="Proteomes" id="UP000266723">
    <property type="component" value="Unassembled WGS sequence"/>
</dbReference>
<dbReference type="SUPFAM" id="SSF52047">
    <property type="entry name" value="RNI-like"/>
    <property type="match status" value="1"/>
</dbReference>
<evidence type="ECO:0000313" key="2">
    <source>
        <dbReference type="EMBL" id="KAF3596843.1"/>
    </source>
</evidence>
<name>A0ABQ7EJU9_BRACR</name>
<dbReference type="Pfam" id="PF08387">
    <property type="entry name" value="FBD"/>
    <property type="match status" value="1"/>
</dbReference>
<sequence length="314" mass="36597">MSAFLCQFDMKQCPSLNNRDRISELPDALLLQILSLLPTTKDAVATSVLSKRRRYLCKMTPNLKFCYHGTRDLKRFSDNLHSGYWTTAGDCVWTFELKLQAYSCNEPYRFPTSLYKCGTLETLKLGPNVLVDVPFPLAYVINVPSLKYLYLQGFAEDDSCLIENTPELVEANITDTKCPTHRIFNQLVYLKIHAYALYWWNLFMLMLDSSPNLQVLKLIGERFGKGDRVAYKRWSQPKYVYECLLNRLKTLVWEDYEGEVEDEREVAQYILRNARRLETATFSKTDIQPEKRLDRLKELESVVRASNSCQLVFK</sequence>
<dbReference type="EMBL" id="QGKV02000299">
    <property type="protein sequence ID" value="KAF3596843.1"/>
    <property type="molecule type" value="Genomic_DNA"/>
</dbReference>
<reference evidence="2 3" key="1">
    <citation type="journal article" date="2020" name="BMC Genomics">
        <title>Intraspecific diversification of the crop wild relative Brassica cretica Lam. using demographic model selection.</title>
        <authorList>
            <person name="Kioukis A."/>
            <person name="Michalopoulou V.A."/>
            <person name="Briers L."/>
            <person name="Pirintsos S."/>
            <person name="Studholme D.J."/>
            <person name="Pavlidis P."/>
            <person name="Sarris P.F."/>
        </authorList>
    </citation>
    <scope>NUCLEOTIDE SEQUENCE [LARGE SCALE GENOMIC DNA]</scope>
    <source>
        <strain evidence="3">cv. PFS-1207/04</strain>
    </source>
</reference>
<dbReference type="PANTHER" id="PTHR31900">
    <property type="entry name" value="F-BOX/RNI SUPERFAMILY PROTEIN-RELATED"/>
    <property type="match status" value="1"/>
</dbReference>
<evidence type="ECO:0000259" key="1">
    <source>
        <dbReference type="SMART" id="SM00579"/>
    </source>
</evidence>
<gene>
    <name evidence="2" type="ORF">DY000_02025377</name>
</gene>
<dbReference type="InterPro" id="IPR036047">
    <property type="entry name" value="F-box-like_dom_sf"/>
</dbReference>
<keyword evidence="3" id="KW-1185">Reference proteome</keyword>